<keyword evidence="4" id="KW-1185">Reference proteome</keyword>
<evidence type="ECO:0000313" key="3">
    <source>
        <dbReference type="EMBL" id="NKE67857.1"/>
    </source>
</evidence>
<dbReference type="SUPFAM" id="SSF54427">
    <property type="entry name" value="NTF2-like"/>
    <property type="match status" value="1"/>
</dbReference>
<dbReference type="InterPro" id="IPR037401">
    <property type="entry name" value="SnoaL-like"/>
</dbReference>
<dbReference type="EMBL" id="VTOX01000008">
    <property type="protein sequence ID" value="NKE67857.1"/>
    <property type="molecule type" value="Genomic_DNA"/>
</dbReference>
<dbReference type="Pfam" id="PF12680">
    <property type="entry name" value="SnoaL_2"/>
    <property type="match status" value="1"/>
</dbReference>
<dbReference type="AlphaFoldDB" id="A0A7X6DIL6"/>
<gene>
    <name evidence="3" type="ORF">RAMLITH_18715</name>
</gene>
<dbReference type="Proteomes" id="UP000521868">
    <property type="component" value="Unassembled WGS sequence"/>
</dbReference>
<evidence type="ECO:0000259" key="2">
    <source>
        <dbReference type="Pfam" id="PF12680"/>
    </source>
</evidence>
<reference evidence="3 4" key="1">
    <citation type="journal article" date="2020" name="Nature">
        <title>Bacterial chemolithoautotrophy via manganese oxidation.</title>
        <authorList>
            <person name="Yu H."/>
            <person name="Leadbetter J.R."/>
        </authorList>
    </citation>
    <scope>NUCLEOTIDE SEQUENCE [LARGE SCALE GENOMIC DNA]</scope>
    <source>
        <strain evidence="3 4">RBP-1</strain>
    </source>
</reference>
<protein>
    <submittedName>
        <fullName evidence="3">Nuclear transport factor 2 family protein</fullName>
    </submittedName>
</protein>
<dbReference type="Gene3D" id="3.10.450.50">
    <property type="match status" value="1"/>
</dbReference>
<feature type="compositionally biased region" description="Low complexity" evidence="1">
    <location>
        <begin position="16"/>
        <end position="37"/>
    </location>
</feature>
<comment type="caution">
    <text evidence="3">The sequence shown here is derived from an EMBL/GenBank/DDBJ whole genome shotgun (WGS) entry which is preliminary data.</text>
</comment>
<feature type="domain" description="SnoaL-like" evidence="2">
    <location>
        <begin position="56"/>
        <end position="161"/>
    </location>
</feature>
<evidence type="ECO:0000313" key="4">
    <source>
        <dbReference type="Proteomes" id="UP000521868"/>
    </source>
</evidence>
<name>A0A7X6DIL6_9BURK</name>
<accession>A0A7X6DIL6</accession>
<proteinExistence type="predicted"/>
<evidence type="ECO:0000256" key="1">
    <source>
        <dbReference type="SAM" id="MobiDB-lite"/>
    </source>
</evidence>
<dbReference type="InterPro" id="IPR032710">
    <property type="entry name" value="NTF2-like_dom_sf"/>
</dbReference>
<organism evidence="3 4">
    <name type="scientific">Ramlibacter lithotrophicus</name>
    <dbReference type="NCBI Taxonomy" id="2606681"/>
    <lineage>
        <taxon>Bacteria</taxon>
        <taxon>Pseudomonadati</taxon>
        <taxon>Pseudomonadota</taxon>
        <taxon>Betaproteobacteria</taxon>
        <taxon>Burkholderiales</taxon>
        <taxon>Comamonadaceae</taxon>
        <taxon>Ramlibacter</taxon>
    </lineage>
</organism>
<sequence>MLRSRTLPATPCTPHSVSSRRSAWCSSGRYPADAAGPPNQPPAGGGPMTTEVEALEQFFAAINRNDMQAITRHFDPQIVRVEPEGFPTVGTYRGIAAVQENVRTGRGTWAEGTCEPEKFLVHGDKVVVYLHAWVRLKNATEWTGGRFADGFMFRGGRIVEYRTFAERAEALQWAGIALPAP</sequence>
<feature type="region of interest" description="Disordered" evidence="1">
    <location>
        <begin position="1"/>
        <end position="49"/>
    </location>
</feature>